<keyword evidence="2" id="KW-1185">Reference proteome</keyword>
<sequence>MSSSSSEELELVPLESMPGSDVCPRMYLSYGIATLQGRCPALTDGVTAVPSFTLMSPLMGMDYFGVYDSSFGAYSAKHLAERLHIAVAMGIHDELVVETPRFLQFPGDLEGWWRKTFLDAFRLVDDELVARVTGAGAVADGCPAVVTLVLKDYLVLASRGATCRAVIYRGEDAVQLTSERRPEPYKQTEQQDVQEAGDHGVKSTGNLADNMATSSAILFRPYFPKPEVLIVVREPRDKFLILATAGLWNYISPAQACSFIQNRLRTSRIIMTWEKALDDMGSPTILAEDLAKLAIRNGSQGNVTVAVILFKKFWDEHCP</sequence>
<reference evidence="1" key="2">
    <citation type="submission" date="2025-09" db="UniProtKB">
        <authorList>
            <consortium name="EnsemblPlants"/>
        </authorList>
    </citation>
    <scope>IDENTIFICATION</scope>
</reference>
<accession>A0ACD5VKP0</accession>
<evidence type="ECO:0000313" key="2">
    <source>
        <dbReference type="Proteomes" id="UP001732700"/>
    </source>
</evidence>
<protein>
    <submittedName>
        <fullName evidence="1">Uncharacterized protein</fullName>
    </submittedName>
</protein>
<proteinExistence type="predicted"/>
<dbReference type="EnsemblPlants" id="AVESA.00010b.r2.3CG0465960.1">
    <property type="protein sequence ID" value="AVESA.00010b.r2.3CG0465960.1.CDS"/>
    <property type="gene ID" value="AVESA.00010b.r2.3CG0465960"/>
</dbReference>
<organism evidence="1 2">
    <name type="scientific">Avena sativa</name>
    <name type="common">Oat</name>
    <dbReference type="NCBI Taxonomy" id="4498"/>
    <lineage>
        <taxon>Eukaryota</taxon>
        <taxon>Viridiplantae</taxon>
        <taxon>Streptophyta</taxon>
        <taxon>Embryophyta</taxon>
        <taxon>Tracheophyta</taxon>
        <taxon>Spermatophyta</taxon>
        <taxon>Magnoliopsida</taxon>
        <taxon>Liliopsida</taxon>
        <taxon>Poales</taxon>
        <taxon>Poaceae</taxon>
        <taxon>BOP clade</taxon>
        <taxon>Pooideae</taxon>
        <taxon>Poodae</taxon>
        <taxon>Poeae</taxon>
        <taxon>Poeae Chloroplast Group 1 (Aveneae type)</taxon>
        <taxon>Aveninae</taxon>
        <taxon>Avena</taxon>
    </lineage>
</organism>
<name>A0ACD5VKP0_AVESA</name>
<dbReference type="Proteomes" id="UP001732700">
    <property type="component" value="Chromosome 3C"/>
</dbReference>
<reference evidence="1" key="1">
    <citation type="submission" date="2021-05" db="EMBL/GenBank/DDBJ databases">
        <authorList>
            <person name="Scholz U."/>
            <person name="Mascher M."/>
            <person name="Fiebig A."/>
        </authorList>
    </citation>
    <scope>NUCLEOTIDE SEQUENCE [LARGE SCALE GENOMIC DNA]</scope>
</reference>
<evidence type="ECO:0000313" key="1">
    <source>
        <dbReference type="EnsemblPlants" id="AVESA.00010b.r2.3CG0465960.1.CDS"/>
    </source>
</evidence>